<protein>
    <submittedName>
        <fullName evidence="1">Uncharacterized protein</fullName>
    </submittedName>
</protein>
<gene>
    <name evidence="1" type="ORF">SPSIL_002040</name>
</gene>
<dbReference type="EMBL" id="CP155573">
    <property type="protein sequence ID" value="XFO64114.1"/>
    <property type="molecule type" value="Genomic_DNA"/>
</dbReference>
<sequence length="55" mass="6032">MIGVIDEESSSFPVTEAAQEAFEAAMAKIILARWEAMSVEEQAKMINETTNRKAG</sequence>
<name>A0ABZ3IEI9_9FIRM</name>
<evidence type="ECO:0000313" key="1">
    <source>
        <dbReference type="EMBL" id="XFO64114.1"/>
    </source>
</evidence>
<proteinExistence type="predicted"/>
<accession>A0ABZ3IEI9</accession>
<dbReference type="RefSeq" id="WP_169717821.1">
    <property type="nucleotide sequence ID" value="NZ_CP155573.1"/>
</dbReference>
<reference evidence="1" key="1">
    <citation type="submission" date="2024-05" db="EMBL/GenBank/DDBJ databases">
        <title>Isolation and characterization of Sporomusa carbonis sp. nov., a carboxydotrophic hydrogenogen in the genus of Sporomusa isolated from a charcoal burning pile.</title>
        <authorList>
            <person name="Boeer T."/>
            <person name="Rosenbaum F."/>
            <person name="Eysell L."/>
            <person name="Mueller V."/>
            <person name="Daniel R."/>
            <person name="Poehlein A."/>
        </authorList>
    </citation>
    <scope>NUCLEOTIDE SEQUENCE [LARGE SCALE GENOMIC DNA]</scope>
    <source>
        <strain evidence="1">DSM 10669</strain>
    </source>
</reference>
<organism evidence="1 2">
    <name type="scientific">Sporomusa silvacetica DSM 10669</name>
    <dbReference type="NCBI Taxonomy" id="1123289"/>
    <lineage>
        <taxon>Bacteria</taxon>
        <taxon>Bacillati</taxon>
        <taxon>Bacillota</taxon>
        <taxon>Negativicutes</taxon>
        <taxon>Selenomonadales</taxon>
        <taxon>Sporomusaceae</taxon>
        <taxon>Sporomusa</taxon>
    </lineage>
</organism>
<dbReference type="Proteomes" id="UP000216752">
    <property type="component" value="Chromosome"/>
</dbReference>
<evidence type="ECO:0000313" key="2">
    <source>
        <dbReference type="Proteomes" id="UP000216752"/>
    </source>
</evidence>
<keyword evidence="2" id="KW-1185">Reference proteome</keyword>